<sequence length="85" mass="9222">MDTSKGKEEIYKVDTTNYKKSAGHEEEEPQKEDVKITHVPLTYEKRETGDSLAAKLAEKIESAKETVTGAGAGAGAGTDEHNKKD</sequence>
<reference evidence="2 3" key="1">
    <citation type="submission" date="2023-10" db="EMBL/GenBank/DDBJ databases">
        <title>Genome-Wide Identification Analysis in wild type Solanum Pinnatisectum Reveals Some Genes Defensing Phytophthora Infestans.</title>
        <authorList>
            <person name="Sun C."/>
        </authorList>
    </citation>
    <scope>NUCLEOTIDE SEQUENCE [LARGE SCALE GENOMIC DNA]</scope>
    <source>
        <strain evidence="2">LQN</strain>
        <tissue evidence="2">Leaf</tissue>
    </source>
</reference>
<accession>A0AAV9LB39</accession>
<feature type="region of interest" description="Disordered" evidence="1">
    <location>
        <begin position="62"/>
        <end position="85"/>
    </location>
</feature>
<gene>
    <name evidence="2" type="ORF">R3W88_012956</name>
</gene>
<dbReference type="EMBL" id="JAWPEI010000007">
    <property type="protein sequence ID" value="KAK4722723.1"/>
    <property type="molecule type" value="Genomic_DNA"/>
</dbReference>
<keyword evidence="3" id="KW-1185">Reference proteome</keyword>
<protein>
    <submittedName>
        <fullName evidence="2">Uncharacterized protein</fullName>
    </submittedName>
</protein>
<proteinExistence type="predicted"/>
<dbReference type="Proteomes" id="UP001311915">
    <property type="component" value="Unassembled WGS sequence"/>
</dbReference>
<comment type="caution">
    <text evidence="2">The sequence shown here is derived from an EMBL/GenBank/DDBJ whole genome shotgun (WGS) entry which is preliminary data.</text>
</comment>
<feature type="region of interest" description="Disordered" evidence="1">
    <location>
        <begin position="1"/>
        <end position="34"/>
    </location>
</feature>
<name>A0AAV9LB39_9SOLN</name>
<feature type="compositionally biased region" description="Basic and acidic residues" evidence="1">
    <location>
        <begin position="1"/>
        <end position="12"/>
    </location>
</feature>
<evidence type="ECO:0000313" key="3">
    <source>
        <dbReference type="Proteomes" id="UP001311915"/>
    </source>
</evidence>
<organism evidence="2 3">
    <name type="scientific">Solanum pinnatisectum</name>
    <name type="common">tansyleaf nightshade</name>
    <dbReference type="NCBI Taxonomy" id="50273"/>
    <lineage>
        <taxon>Eukaryota</taxon>
        <taxon>Viridiplantae</taxon>
        <taxon>Streptophyta</taxon>
        <taxon>Embryophyta</taxon>
        <taxon>Tracheophyta</taxon>
        <taxon>Spermatophyta</taxon>
        <taxon>Magnoliopsida</taxon>
        <taxon>eudicotyledons</taxon>
        <taxon>Gunneridae</taxon>
        <taxon>Pentapetalae</taxon>
        <taxon>asterids</taxon>
        <taxon>lamiids</taxon>
        <taxon>Solanales</taxon>
        <taxon>Solanaceae</taxon>
        <taxon>Solanoideae</taxon>
        <taxon>Solaneae</taxon>
        <taxon>Solanum</taxon>
    </lineage>
</organism>
<evidence type="ECO:0000313" key="2">
    <source>
        <dbReference type="EMBL" id="KAK4722723.1"/>
    </source>
</evidence>
<dbReference type="AlphaFoldDB" id="A0AAV9LB39"/>
<evidence type="ECO:0000256" key="1">
    <source>
        <dbReference type="SAM" id="MobiDB-lite"/>
    </source>
</evidence>